<accession>A0A8R1VYI6</accession>
<dbReference type="PANTHER" id="PTHR22988:SF71">
    <property type="entry name" value="CITRON RHO-INTERACTING KINASE"/>
    <property type="match status" value="1"/>
</dbReference>
<dbReference type="SMART" id="SM00220">
    <property type="entry name" value="S_TKc"/>
    <property type="match status" value="1"/>
</dbReference>
<dbReference type="SUPFAM" id="SSF50978">
    <property type="entry name" value="WD40 repeat-like"/>
    <property type="match status" value="1"/>
</dbReference>
<evidence type="ECO:0000256" key="15">
    <source>
        <dbReference type="SAM" id="Coils"/>
    </source>
</evidence>
<dbReference type="SMART" id="SM00036">
    <property type="entry name" value="CNH"/>
    <property type="match status" value="1"/>
</dbReference>
<feature type="domain" description="Protein kinase" evidence="16">
    <location>
        <begin position="81"/>
        <end position="346"/>
    </location>
</feature>
<dbReference type="GO" id="GO:0005737">
    <property type="term" value="C:cytoplasm"/>
    <property type="evidence" value="ECO:0007669"/>
    <property type="project" value="TreeGrafter"/>
</dbReference>
<dbReference type="Gene3D" id="3.30.60.20">
    <property type="match status" value="1"/>
</dbReference>
<organism evidence="20 21">
    <name type="scientific">Acyrthosiphon pisum</name>
    <name type="common">Pea aphid</name>
    <dbReference type="NCBI Taxonomy" id="7029"/>
    <lineage>
        <taxon>Eukaryota</taxon>
        <taxon>Metazoa</taxon>
        <taxon>Ecdysozoa</taxon>
        <taxon>Arthropoda</taxon>
        <taxon>Hexapoda</taxon>
        <taxon>Insecta</taxon>
        <taxon>Pterygota</taxon>
        <taxon>Neoptera</taxon>
        <taxon>Paraneoptera</taxon>
        <taxon>Hemiptera</taxon>
        <taxon>Sternorrhyncha</taxon>
        <taxon>Aphidomorpha</taxon>
        <taxon>Aphidoidea</taxon>
        <taxon>Aphididae</taxon>
        <taxon>Macrosiphini</taxon>
        <taxon>Acyrthosiphon</taxon>
    </lineage>
</organism>
<dbReference type="PROSITE" id="PS00108">
    <property type="entry name" value="PROTEIN_KINASE_ST"/>
    <property type="match status" value="1"/>
</dbReference>
<dbReference type="InterPro" id="IPR046349">
    <property type="entry name" value="C1-like_sf"/>
</dbReference>
<evidence type="ECO:0000256" key="14">
    <source>
        <dbReference type="PROSITE-ProRule" id="PRU10141"/>
    </source>
</evidence>
<keyword evidence="5" id="KW-0479">Metal-binding</keyword>
<feature type="coiled-coil region" evidence="15">
    <location>
        <begin position="1025"/>
        <end position="1059"/>
    </location>
</feature>
<comment type="catalytic activity">
    <reaction evidence="12">
        <text>L-threonyl-[protein] + ATP = O-phospho-L-threonyl-[protein] + ADP + H(+)</text>
        <dbReference type="Rhea" id="RHEA:46608"/>
        <dbReference type="Rhea" id="RHEA-COMP:11060"/>
        <dbReference type="Rhea" id="RHEA-COMP:11605"/>
        <dbReference type="ChEBI" id="CHEBI:15378"/>
        <dbReference type="ChEBI" id="CHEBI:30013"/>
        <dbReference type="ChEBI" id="CHEBI:30616"/>
        <dbReference type="ChEBI" id="CHEBI:61977"/>
        <dbReference type="ChEBI" id="CHEBI:456216"/>
        <dbReference type="EC" id="2.7.11.1"/>
    </reaction>
</comment>
<dbReference type="SUPFAM" id="SSF50729">
    <property type="entry name" value="PH domain-like"/>
    <property type="match status" value="1"/>
</dbReference>
<dbReference type="Gene3D" id="1.10.510.10">
    <property type="entry name" value="Transferase(Phosphotransferase) domain 1"/>
    <property type="match status" value="1"/>
</dbReference>
<evidence type="ECO:0000256" key="13">
    <source>
        <dbReference type="ARBA" id="ARBA00048679"/>
    </source>
</evidence>
<dbReference type="GO" id="GO:0004674">
    <property type="term" value="F:protein serine/threonine kinase activity"/>
    <property type="evidence" value="ECO:0007669"/>
    <property type="project" value="UniProtKB-KW"/>
</dbReference>
<dbReference type="GO" id="GO:0031032">
    <property type="term" value="P:actomyosin structure organization"/>
    <property type="evidence" value="ECO:0007669"/>
    <property type="project" value="TreeGrafter"/>
</dbReference>
<dbReference type="Pfam" id="PF00780">
    <property type="entry name" value="CNH"/>
    <property type="match status" value="1"/>
</dbReference>
<evidence type="ECO:0000256" key="3">
    <source>
        <dbReference type="ARBA" id="ARBA00022553"/>
    </source>
</evidence>
<evidence type="ECO:0000313" key="21">
    <source>
        <dbReference type="Proteomes" id="UP000007819"/>
    </source>
</evidence>
<evidence type="ECO:0000256" key="11">
    <source>
        <dbReference type="ARBA" id="ARBA00023054"/>
    </source>
</evidence>
<evidence type="ECO:0000256" key="2">
    <source>
        <dbReference type="ARBA" id="ARBA00022527"/>
    </source>
</evidence>
<dbReference type="PROSITE" id="PS51285">
    <property type="entry name" value="AGC_KINASE_CTER"/>
    <property type="match status" value="1"/>
</dbReference>
<dbReference type="OrthoDB" id="5919042at2759"/>
<dbReference type="InterPro" id="IPR000719">
    <property type="entry name" value="Prot_kinase_dom"/>
</dbReference>
<keyword evidence="2" id="KW-0723">Serine/threonine-protein kinase</keyword>
<evidence type="ECO:0000256" key="7">
    <source>
        <dbReference type="ARBA" id="ARBA00022771"/>
    </source>
</evidence>
<dbReference type="GeneID" id="100162068"/>
<feature type="domain" description="AGC-kinase C-terminal" evidence="19">
    <location>
        <begin position="347"/>
        <end position="417"/>
    </location>
</feature>
<feature type="coiled-coil region" evidence="15">
    <location>
        <begin position="533"/>
        <end position="595"/>
    </location>
</feature>
<dbReference type="InterPro" id="IPR017441">
    <property type="entry name" value="Protein_kinase_ATP_BS"/>
</dbReference>
<evidence type="ECO:0000259" key="17">
    <source>
        <dbReference type="PROSITE" id="PS50081"/>
    </source>
</evidence>
<dbReference type="EnsemblMetazoa" id="XM_001943445.5">
    <property type="protein sequence ID" value="XP_001943480.2"/>
    <property type="gene ID" value="LOC100162068"/>
</dbReference>
<evidence type="ECO:0000256" key="8">
    <source>
        <dbReference type="ARBA" id="ARBA00022777"/>
    </source>
</evidence>
<reference evidence="20" key="2">
    <citation type="submission" date="2022-06" db="UniProtKB">
        <authorList>
            <consortium name="EnsemblMetazoa"/>
        </authorList>
    </citation>
    <scope>IDENTIFICATION</scope>
</reference>
<keyword evidence="21" id="KW-1185">Reference proteome</keyword>
<keyword evidence="4" id="KW-0808">Transferase</keyword>
<dbReference type="InterPro" id="IPR011009">
    <property type="entry name" value="Kinase-like_dom_sf"/>
</dbReference>
<protein>
    <recommendedName>
        <fullName evidence="1">non-specific serine/threonine protein kinase</fullName>
        <ecNumber evidence="1">2.7.11.1</ecNumber>
    </recommendedName>
</protein>
<evidence type="ECO:0000259" key="16">
    <source>
        <dbReference type="PROSITE" id="PS50011"/>
    </source>
</evidence>
<dbReference type="InterPro" id="IPR002219">
    <property type="entry name" value="PKC_DAG/PE"/>
</dbReference>
<feature type="domain" description="Phorbol-ester/DAG-type" evidence="17">
    <location>
        <begin position="1199"/>
        <end position="1249"/>
    </location>
</feature>
<proteinExistence type="predicted"/>
<dbReference type="GO" id="GO:0005856">
    <property type="term" value="C:cytoskeleton"/>
    <property type="evidence" value="ECO:0007669"/>
    <property type="project" value="TreeGrafter"/>
</dbReference>
<feature type="coiled-coil region" evidence="15">
    <location>
        <begin position="620"/>
        <end position="654"/>
    </location>
</feature>
<feature type="domain" description="CNH" evidence="18">
    <location>
        <begin position="1411"/>
        <end position="1718"/>
    </location>
</feature>
<evidence type="ECO:0000256" key="12">
    <source>
        <dbReference type="ARBA" id="ARBA00047899"/>
    </source>
</evidence>
<evidence type="ECO:0000256" key="5">
    <source>
        <dbReference type="ARBA" id="ARBA00022723"/>
    </source>
</evidence>
<dbReference type="RefSeq" id="XP_001943480.2">
    <property type="nucleotide sequence ID" value="XM_001943445.5"/>
</dbReference>
<evidence type="ECO:0000259" key="18">
    <source>
        <dbReference type="PROSITE" id="PS50219"/>
    </source>
</evidence>
<dbReference type="Pfam" id="PF00069">
    <property type="entry name" value="Pkinase"/>
    <property type="match status" value="1"/>
</dbReference>
<dbReference type="InterPro" id="IPR036322">
    <property type="entry name" value="WD40_repeat_dom_sf"/>
</dbReference>
<dbReference type="InterPro" id="IPR001180">
    <property type="entry name" value="CNH_dom"/>
</dbReference>
<dbReference type="KEGG" id="api:100162068"/>
<dbReference type="SUPFAM" id="SSF57889">
    <property type="entry name" value="Cysteine-rich domain"/>
    <property type="match status" value="1"/>
</dbReference>
<dbReference type="PROSITE" id="PS50219">
    <property type="entry name" value="CNH"/>
    <property type="match status" value="1"/>
</dbReference>
<comment type="catalytic activity">
    <reaction evidence="13">
        <text>L-seryl-[protein] + ATP = O-phospho-L-seryl-[protein] + ADP + H(+)</text>
        <dbReference type="Rhea" id="RHEA:17989"/>
        <dbReference type="Rhea" id="RHEA-COMP:9863"/>
        <dbReference type="Rhea" id="RHEA-COMP:11604"/>
        <dbReference type="ChEBI" id="CHEBI:15378"/>
        <dbReference type="ChEBI" id="CHEBI:29999"/>
        <dbReference type="ChEBI" id="CHEBI:30616"/>
        <dbReference type="ChEBI" id="CHEBI:83421"/>
        <dbReference type="ChEBI" id="CHEBI:456216"/>
        <dbReference type="EC" id="2.7.11.1"/>
    </reaction>
</comment>
<keyword evidence="7" id="KW-0863">Zinc-finger</keyword>
<evidence type="ECO:0000256" key="1">
    <source>
        <dbReference type="ARBA" id="ARBA00012513"/>
    </source>
</evidence>
<dbReference type="InterPro" id="IPR000961">
    <property type="entry name" value="AGC-kinase_C"/>
</dbReference>
<keyword evidence="8" id="KW-0418">Kinase</keyword>
<keyword evidence="6 14" id="KW-0547">Nucleotide-binding</keyword>
<dbReference type="PROSITE" id="PS50011">
    <property type="entry name" value="PROTEIN_KINASE_DOM"/>
    <property type="match status" value="1"/>
</dbReference>
<feature type="coiled-coil region" evidence="15">
    <location>
        <begin position="920"/>
        <end position="954"/>
    </location>
</feature>
<evidence type="ECO:0000256" key="4">
    <source>
        <dbReference type="ARBA" id="ARBA00022679"/>
    </source>
</evidence>
<keyword evidence="3" id="KW-0597">Phosphoprotein</keyword>
<reference evidence="21" key="1">
    <citation type="submission" date="2010-06" db="EMBL/GenBank/DDBJ databases">
        <authorList>
            <person name="Jiang H."/>
            <person name="Abraham K."/>
            <person name="Ali S."/>
            <person name="Alsbrooks S.L."/>
            <person name="Anim B.N."/>
            <person name="Anosike U.S."/>
            <person name="Attaway T."/>
            <person name="Bandaranaike D.P."/>
            <person name="Battles P.K."/>
            <person name="Bell S.N."/>
            <person name="Bell A.V."/>
            <person name="Beltran B."/>
            <person name="Bickham C."/>
            <person name="Bustamante Y."/>
            <person name="Caleb T."/>
            <person name="Canada A."/>
            <person name="Cardenas V."/>
            <person name="Carter K."/>
            <person name="Chacko J."/>
            <person name="Chandrabose M.N."/>
            <person name="Chavez D."/>
            <person name="Chavez A."/>
            <person name="Chen L."/>
            <person name="Chu H.-S."/>
            <person name="Claassen K.J."/>
            <person name="Cockrell R."/>
            <person name="Collins M."/>
            <person name="Cooper J.A."/>
            <person name="Cree A."/>
            <person name="Curry S.M."/>
            <person name="Da Y."/>
            <person name="Dao M.D."/>
            <person name="Das B."/>
            <person name="Davila M.-L."/>
            <person name="Davy-Carroll L."/>
            <person name="Denson S."/>
            <person name="Dinh H."/>
            <person name="Ebong V.E."/>
            <person name="Edwards J.R."/>
            <person name="Egan A."/>
            <person name="El-Daye J."/>
            <person name="Escobedo L."/>
            <person name="Fernandez S."/>
            <person name="Fernando P.R."/>
            <person name="Flagg N."/>
            <person name="Forbes L.D."/>
            <person name="Fowler R.G."/>
            <person name="Fu Q."/>
            <person name="Gabisi R.A."/>
            <person name="Ganer J."/>
            <person name="Garbino Pronczuk A."/>
            <person name="Garcia R.M."/>
            <person name="Garner T."/>
            <person name="Garrett T.E."/>
            <person name="Gonzalez D.A."/>
            <person name="Hamid H."/>
            <person name="Hawkins E.S."/>
            <person name="Hirani K."/>
            <person name="Hogues M.E."/>
            <person name="Hollins B."/>
            <person name="Hsiao C.-H."/>
            <person name="Jabil R."/>
            <person name="James M.L."/>
            <person name="Jhangiani S.N."/>
            <person name="Johnson B."/>
            <person name="Johnson Q."/>
            <person name="Joshi V."/>
            <person name="Kalu J.B."/>
            <person name="Kam C."/>
            <person name="Kashfia A."/>
            <person name="Keebler J."/>
            <person name="Kisamo H."/>
            <person name="Kovar C.L."/>
            <person name="Lago L.A."/>
            <person name="Lai C.-Y."/>
            <person name="Laidlaw J."/>
            <person name="Lara F."/>
            <person name="Le T.-K."/>
            <person name="Lee S.L."/>
            <person name="Legall F.H."/>
            <person name="Lemon S.J."/>
            <person name="Lewis L.R."/>
            <person name="Li B."/>
            <person name="Liu Y."/>
            <person name="Liu Y.-S."/>
            <person name="Lopez J."/>
            <person name="Lozado R.J."/>
            <person name="Lu J."/>
            <person name="Madu R.C."/>
            <person name="Maheshwari M."/>
            <person name="Maheshwari R."/>
            <person name="Malloy K."/>
            <person name="Martinez E."/>
            <person name="Mathew T."/>
            <person name="Mercado I.C."/>
            <person name="Mercado C."/>
            <person name="Meyer B."/>
            <person name="Montgomery K."/>
            <person name="Morgan M.B."/>
            <person name="Munidasa M."/>
            <person name="Nazareth L.V."/>
            <person name="Nelson J."/>
            <person name="Ng B.M."/>
            <person name="Nguyen N.B."/>
            <person name="Nguyen P.Q."/>
            <person name="Nguyen T."/>
            <person name="Obregon M."/>
            <person name="Okwuonu G.O."/>
            <person name="Onwere C.G."/>
            <person name="Orozco G."/>
            <person name="Parra A."/>
            <person name="Patel S."/>
            <person name="Patil S."/>
            <person name="Perez A."/>
            <person name="Perez Y."/>
            <person name="Pham C."/>
            <person name="Primus E.L."/>
            <person name="Pu L.-L."/>
            <person name="Puazo M."/>
            <person name="Qin X."/>
            <person name="Quiroz J.B."/>
            <person name="Reese J."/>
            <person name="Richards S."/>
            <person name="Rives C.M."/>
            <person name="Robberts R."/>
            <person name="Ruiz S.J."/>
            <person name="Ruiz M.J."/>
            <person name="Santibanez J."/>
            <person name="Schneider B.W."/>
            <person name="Sisson I."/>
            <person name="Smith M."/>
            <person name="Sodergren E."/>
            <person name="Song X.-Z."/>
            <person name="Song B.B."/>
            <person name="Summersgill H."/>
            <person name="Thelus R."/>
            <person name="Thornton R.D."/>
            <person name="Trejos Z.Y."/>
            <person name="Usmani K."/>
            <person name="Vattathil S."/>
            <person name="Villasana D."/>
            <person name="Walker D.L."/>
            <person name="Wang S."/>
            <person name="Wang K."/>
            <person name="White C.S."/>
            <person name="Williams A.C."/>
            <person name="Williamson J."/>
            <person name="Wilson K."/>
            <person name="Woghiren I.O."/>
            <person name="Woodworth J.R."/>
            <person name="Worley K.C."/>
            <person name="Wright R.A."/>
            <person name="Wu W."/>
            <person name="Young L."/>
            <person name="Zhang L."/>
            <person name="Zhang J."/>
            <person name="Zhu Y."/>
            <person name="Muzny D.M."/>
            <person name="Weinstock G."/>
            <person name="Gibbs R.A."/>
        </authorList>
    </citation>
    <scope>NUCLEOTIDE SEQUENCE [LARGE SCALE GENOMIC DNA]</scope>
    <source>
        <strain evidence="21">LSR1</strain>
    </source>
</reference>
<feature type="binding site" evidence="14">
    <location>
        <position position="110"/>
    </location>
    <ligand>
        <name>ATP</name>
        <dbReference type="ChEBI" id="CHEBI:30616"/>
    </ligand>
</feature>
<evidence type="ECO:0000256" key="9">
    <source>
        <dbReference type="ARBA" id="ARBA00022833"/>
    </source>
</evidence>
<dbReference type="InterPro" id="IPR050839">
    <property type="entry name" value="Rho-assoc_Ser/Thr_Kinase"/>
</dbReference>
<dbReference type="SUPFAM" id="SSF56112">
    <property type="entry name" value="Protein kinase-like (PK-like)"/>
    <property type="match status" value="1"/>
</dbReference>
<dbReference type="SMART" id="SM00233">
    <property type="entry name" value="PH"/>
    <property type="match status" value="1"/>
</dbReference>
<dbReference type="SMART" id="SM00109">
    <property type="entry name" value="C1"/>
    <property type="match status" value="1"/>
</dbReference>
<dbReference type="CTD" id="39429"/>
<evidence type="ECO:0000259" key="19">
    <source>
        <dbReference type="PROSITE" id="PS51285"/>
    </source>
</evidence>
<feature type="coiled-coil region" evidence="15">
    <location>
        <begin position="681"/>
        <end position="863"/>
    </location>
</feature>
<sequence length="1794" mass="207928">MEPAAESISVRSMRINEVLSGPTIMATTALNKELLFDAIILLFDECNNDFMKSDPLIINFVNKFKMAIPELKSLRVNRFDFESKQVIGKGHFGDVELVIEKHTKDIFAMKVLKKDNLLNHRDIAFYEYERDIMASSSSPFLTQLHYAFQDFQNLYLVMDYHPGGDFANLIDKFNGTLPEETAKFYIAELLLAVKHLHTMGFAHRDIKPENMMLDRVGHLKLVDFGSSAKLNRDGKICALMPVGTSEYLAPEVLIFMQSNSKSLEGYGPQCDLWSVGIVAYEMATGDTPFNSEQQAVIYSNILNFDNILKYPSYLKVSSSYRQMIESLVCHVDKRFTVDMMLDLDIFSKINFNNLHDQVPPYIPSLSSDNDVSNFPIHERVPPALNINDFKKQKQFSGRDLPFIGFTYSMQVSKRNQSYFMTNNPELETSIRVKRKELEDAQVLIQAYEDKLAEYDSLFIENDRKIKKMEEENVLLHVDVTSLSSELGRLTKISETSNTSHEDINNITHKKQAEMVKNEIDKWEIKTINELYNIEELKVQNEDLQAQNSELQSQLCKHQDDIKIYQSNEEQLNKKITKLKSKLKHIVRRSKQLTEENSIDNHVSALISEMKVKEDTFEVEKNQLKIDNQCLKKKIVVMEKDLDSLNSKIAQYTEKELAILSEHKNMCKKMASDFESKLNCITREKDNEIEKLHTQLAQLESKLNCITHEKDNEIEKLHTQIAQLQQQNCCLNSESLLSFEKHETAISEKENEKEYETELRNREQEIRDLKLDLRILQRKYKTMEDNISSLREYHKDARNNFKQEIAKLQEEKNLQIKNKEDELKLLQENITNLNQGLESLQLKYDKEVAEHQRLVNELTRINNESKVQISEKSSLERQILEYKTKFHKSETNIKTLRELVTVQDEQLDSFEETILTFKNKEKQFLEDIKTKQNEIEKVRNEMREAKKLYNEEKSLRILAESKGKTFESVQDNVKEELKLLSDRVHDKNVEIDSMKKQLDEVNFNLREKSTMFYTLQIESEKVIKELNKMKAEISETISQKQLLKEANVRLTAQLEAMVEDSNVMQNVISKYKNGLMEQKVYYEERLIKADATILQQTKLIDFLQTKFDDVTKKKRTLGDMLFSGKNKENVDQKEIESLLNSERSKSKDLANKLYQTQAELNMMRTQGPSTPLMPICLNFEANSPAYKKITYNTLSQIQSFHKFEVKICKRDGLQCSHCKTEIVSRQQISQCQECRVSTHVTCSHELLPDCTPIKKEEQSTTPVLSDKEKKSEIESWVTIWDNTKQIWDRKYAKFEQGVLLIFNDKYDTQPFYTLPLMMSSNIVKIVDVAESNDSTFDKNSNEDYDQMLKIEVYNLNTGWMTLFLYIIVSSVPEKQNWLSIIKVFLENCESAAQLQDNHDYKDNIYTFHKEKLLNVNCIHQISQSVFLLGAVEGLFSVHIKSENEQVKYDLVPIVGPKLVNDFVFLPKLQLVLMIAGTTKELLKCNMRTVVLNSELSHMSKPVIEVVRIVDEIRNSQPSKNNTTMSELKEINCIAVSRCNELVVIGSEHSVTVLKWQDTQFVVTKILKTNVPTNCICFMPNGIIFTTNSFYKIETENFSCKRFFTDSVAKSNDYRPMFVCELTRNKEYLLCYNVYGVFVDSDGKKTRGGEMKWPYSPNSFAFKKPFLVIVSESEISVIKITQSCCVDEDSWSITSTKQPKDKAVLTINRPKLLRGSDICLTNTNDFQGTCSIFQLDPSKIIRNSLASNDTLDTLDTQDTCDESEFSFTSSMLENLDEPEENQKRVCFNPNIQFNSN</sequence>
<dbReference type="GO" id="GO:0005524">
    <property type="term" value="F:ATP binding"/>
    <property type="evidence" value="ECO:0007669"/>
    <property type="project" value="UniProtKB-UniRule"/>
</dbReference>
<dbReference type="Gene3D" id="3.30.200.20">
    <property type="entry name" value="Phosphorylase Kinase, domain 1"/>
    <property type="match status" value="1"/>
</dbReference>
<dbReference type="GO" id="GO:0008270">
    <property type="term" value="F:zinc ion binding"/>
    <property type="evidence" value="ECO:0007669"/>
    <property type="project" value="UniProtKB-KW"/>
</dbReference>
<dbReference type="PROSITE" id="PS50081">
    <property type="entry name" value="ZF_DAG_PE_2"/>
    <property type="match status" value="1"/>
</dbReference>
<keyword evidence="11 15" id="KW-0175">Coiled coil</keyword>
<dbReference type="Proteomes" id="UP000007819">
    <property type="component" value="Chromosome A1"/>
</dbReference>
<dbReference type="PANTHER" id="PTHR22988">
    <property type="entry name" value="MYOTONIC DYSTROPHY S/T KINASE-RELATED"/>
    <property type="match status" value="1"/>
</dbReference>
<feature type="coiled-coil region" evidence="15">
    <location>
        <begin position="430"/>
        <end position="457"/>
    </location>
</feature>
<evidence type="ECO:0000313" key="20">
    <source>
        <dbReference type="EnsemblMetazoa" id="XP_001943480.2"/>
    </source>
</evidence>
<keyword evidence="10 14" id="KW-0067">ATP-binding</keyword>
<dbReference type="InterPro" id="IPR001849">
    <property type="entry name" value="PH_domain"/>
</dbReference>
<name>A0A8R1VYI6_ACYPI</name>
<dbReference type="InterPro" id="IPR008271">
    <property type="entry name" value="Ser/Thr_kinase_AS"/>
</dbReference>
<dbReference type="FunFam" id="1.10.510.10:FF:000751">
    <property type="entry name" value="Non-specific serine/threonine protein kinase"/>
    <property type="match status" value="1"/>
</dbReference>
<dbReference type="PROSITE" id="PS00479">
    <property type="entry name" value="ZF_DAG_PE_1"/>
    <property type="match status" value="1"/>
</dbReference>
<dbReference type="PROSITE" id="PS00107">
    <property type="entry name" value="PROTEIN_KINASE_ATP"/>
    <property type="match status" value="1"/>
</dbReference>
<evidence type="ECO:0000256" key="6">
    <source>
        <dbReference type="ARBA" id="ARBA00022741"/>
    </source>
</evidence>
<evidence type="ECO:0000256" key="10">
    <source>
        <dbReference type="ARBA" id="ARBA00022840"/>
    </source>
</evidence>
<keyword evidence="9" id="KW-0862">Zinc</keyword>
<dbReference type="EC" id="2.7.11.1" evidence="1"/>